<keyword evidence="2" id="KW-1185">Reference proteome</keyword>
<name>A0A2L2SVU1_9HYPO</name>
<sequence length="63" mass="7439">MSYFEGVNSRSVLWTDIVFLALVCRPFWDEARCKGSYQTGLRDEEFMRQFYGEVEDLAHNIIV</sequence>
<dbReference type="AlphaFoldDB" id="A0A2L2SVU1"/>
<organism evidence="1 2">
    <name type="scientific">Fusarium venenatum</name>
    <dbReference type="NCBI Taxonomy" id="56646"/>
    <lineage>
        <taxon>Eukaryota</taxon>
        <taxon>Fungi</taxon>
        <taxon>Dikarya</taxon>
        <taxon>Ascomycota</taxon>
        <taxon>Pezizomycotina</taxon>
        <taxon>Sordariomycetes</taxon>
        <taxon>Hypocreomycetidae</taxon>
        <taxon>Hypocreales</taxon>
        <taxon>Nectriaceae</taxon>
        <taxon>Fusarium</taxon>
    </lineage>
</organism>
<dbReference type="Proteomes" id="UP000245910">
    <property type="component" value="Chromosome IIII"/>
</dbReference>
<reference evidence="2" key="1">
    <citation type="submission" date="2014-10" db="EMBL/GenBank/DDBJ databases">
        <authorList>
            <person name="King R."/>
        </authorList>
    </citation>
    <scope>NUCLEOTIDE SEQUENCE [LARGE SCALE GENOMIC DNA]</scope>
    <source>
        <strain evidence="2">A3/5</strain>
    </source>
</reference>
<protein>
    <submittedName>
        <fullName evidence="1">Uncharacterized protein</fullName>
    </submittedName>
</protein>
<evidence type="ECO:0000313" key="1">
    <source>
        <dbReference type="EMBL" id="CEI39895.1"/>
    </source>
</evidence>
<dbReference type="EMBL" id="LN649232">
    <property type="protein sequence ID" value="CEI39895.1"/>
    <property type="molecule type" value="Genomic_DNA"/>
</dbReference>
<accession>A0A2L2SVU1</accession>
<proteinExistence type="predicted"/>
<evidence type="ECO:0000313" key="2">
    <source>
        <dbReference type="Proteomes" id="UP000245910"/>
    </source>
</evidence>